<gene>
    <name evidence="2" type="ORF">ElyMa_000393800</name>
</gene>
<evidence type="ECO:0000313" key="3">
    <source>
        <dbReference type="Proteomes" id="UP000762676"/>
    </source>
</evidence>
<sequence>MAVLKTVYTGYVRPVLEYGSSAWNPTAKSNQQKVEKVQNQSLRILTGGLKSTPILKMEIITGLQSLEERRETKILTQRQKYKAMPNCVLNRRLKDTNKGRLKKNSFCKYSRILESKNEELTGLDSLETVLLYSSVPLKDQTAETVVRALVEHWILNFGAPVQLHSDQGRNFESFLVSLLCHHYGIQKSRTTPYYPAGNGVCKRFNSTMHQLLQTFPESDKASWPGHLKELVYFYNTTPHGSTRHSTFTLLYGRAPTLPLDILLTPHAKSQTDHQYHPDSYLRRHLDYLNHLRQTVADRLEANSTDEVLGKVKLSVGDIVLLRSHPIGRNKIQDKFPPVPYHVVSVPGEESDPFVIQQGNDPPRCVSAGELRKFIPPGNTIHNHGWCVVLSASPPAIPPQHQTVHTVDEEGPALDRASKISVRLKPKRKIIIPARYV</sequence>
<dbReference type="PANTHER" id="PTHR37984">
    <property type="entry name" value="PROTEIN CBG26694"/>
    <property type="match status" value="1"/>
</dbReference>
<dbReference type="AlphaFoldDB" id="A0AAV4FJE3"/>
<organism evidence="2 3">
    <name type="scientific">Elysia marginata</name>
    <dbReference type="NCBI Taxonomy" id="1093978"/>
    <lineage>
        <taxon>Eukaryota</taxon>
        <taxon>Metazoa</taxon>
        <taxon>Spiralia</taxon>
        <taxon>Lophotrochozoa</taxon>
        <taxon>Mollusca</taxon>
        <taxon>Gastropoda</taxon>
        <taxon>Heterobranchia</taxon>
        <taxon>Euthyneura</taxon>
        <taxon>Panpulmonata</taxon>
        <taxon>Sacoglossa</taxon>
        <taxon>Placobranchoidea</taxon>
        <taxon>Plakobranchidae</taxon>
        <taxon>Elysia</taxon>
    </lineage>
</organism>
<dbReference type="GO" id="GO:0003676">
    <property type="term" value="F:nucleic acid binding"/>
    <property type="evidence" value="ECO:0007669"/>
    <property type="project" value="InterPro"/>
</dbReference>
<dbReference type="EMBL" id="BMAT01000778">
    <property type="protein sequence ID" value="GFR73005.1"/>
    <property type="molecule type" value="Genomic_DNA"/>
</dbReference>
<dbReference type="GO" id="GO:0015074">
    <property type="term" value="P:DNA integration"/>
    <property type="evidence" value="ECO:0007669"/>
    <property type="project" value="InterPro"/>
</dbReference>
<feature type="domain" description="Integrase catalytic" evidence="1">
    <location>
        <begin position="81"/>
        <end position="254"/>
    </location>
</feature>
<dbReference type="InterPro" id="IPR001584">
    <property type="entry name" value="Integrase_cat-core"/>
</dbReference>
<name>A0AAV4FJE3_9GAST</name>
<evidence type="ECO:0000259" key="1">
    <source>
        <dbReference type="PROSITE" id="PS50994"/>
    </source>
</evidence>
<dbReference type="PROSITE" id="PS50994">
    <property type="entry name" value="INTEGRASE"/>
    <property type="match status" value="1"/>
</dbReference>
<reference evidence="2 3" key="1">
    <citation type="journal article" date="2021" name="Elife">
        <title>Chloroplast acquisition without the gene transfer in kleptoplastic sea slugs, Plakobranchus ocellatus.</title>
        <authorList>
            <person name="Maeda T."/>
            <person name="Takahashi S."/>
            <person name="Yoshida T."/>
            <person name="Shimamura S."/>
            <person name="Takaki Y."/>
            <person name="Nagai Y."/>
            <person name="Toyoda A."/>
            <person name="Suzuki Y."/>
            <person name="Arimoto A."/>
            <person name="Ishii H."/>
            <person name="Satoh N."/>
            <person name="Nishiyama T."/>
            <person name="Hasebe M."/>
            <person name="Maruyama T."/>
            <person name="Minagawa J."/>
            <person name="Obokata J."/>
            <person name="Shigenobu S."/>
        </authorList>
    </citation>
    <scope>NUCLEOTIDE SEQUENCE [LARGE SCALE GENOMIC DNA]</scope>
</reference>
<dbReference type="Gene3D" id="3.30.420.10">
    <property type="entry name" value="Ribonuclease H-like superfamily/Ribonuclease H"/>
    <property type="match status" value="1"/>
</dbReference>
<protein>
    <submittedName>
        <fullName evidence="2">Pol polyprotein</fullName>
    </submittedName>
</protein>
<keyword evidence="3" id="KW-1185">Reference proteome</keyword>
<dbReference type="InterPro" id="IPR012337">
    <property type="entry name" value="RNaseH-like_sf"/>
</dbReference>
<dbReference type="InterPro" id="IPR036397">
    <property type="entry name" value="RNaseH_sf"/>
</dbReference>
<evidence type="ECO:0000313" key="2">
    <source>
        <dbReference type="EMBL" id="GFR73005.1"/>
    </source>
</evidence>
<dbReference type="InterPro" id="IPR050951">
    <property type="entry name" value="Retrovirus_Pol_polyprotein"/>
</dbReference>
<dbReference type="SUPFAM" id="SSF53098">
    <property type="entry name" value="Ribonuclease H-like"/>
    <property type="match status" value="1"/>
</dbReference>
<dbReference type="PANTHER" id="PTHR37984:SF15">
    <property type="entry name" value="INTEGRASE CATALYTIC DOMAIN-CONTAINING PROTEIN"/>
    <property type="match status" value="1"/>
</dbReference>
<accession>A0AAV4FJE3</accession>
<proteinExistence type="predicted"/>
<dbReference type="FunFam" id="3.30.420.10:FF:000032">
    <property type="entry name" value="Retrovirus-related Pol polyprotein from transposon 297-like Protein"/>
    <property type="match status" value="1"/>
</dbReference>
<comment type="caution">
    <text evidence="2">The sequence shown here is derived from an EMBL/GenBank/DDBJ whole genome shotgun (WGS) entry which is preliminary data.</text>
</comment>
<dbReference type="Proteomes" id="UP000762676">
    <property type="component" value="Unassembled WGS sequence"/>
</dbReference>